<sequence length="176" mass="19129">MRHLAASAAVSTEIAAEAVASSLLCPCWPQRLVAPGSSLASRCSCQCTRTAPALQGGQGRVCSAACFLNATSAVYTRPQALRGSYRLRLDQDKSSTAQLLTGTFYQPRTNTPDELVERLAAGLTLQQQQQQQQQWLSSEQLTMFKACSNVLRSWVKRQRVDKVWGAADALLKVLGV</sequence>
<evidence type="ECO:0000313" key="1">
    <source>
        <dbReference type="EMBL" id="WIA17234.1"/>
    </source>
</evidence>
<dbReference type="EMBL" id="CP126215">
    <property type="protein sequence ID" value="WIA17234.1"/>
    <property type="molecule type" value="Genomic_DNA"/>
</dbReference>
<organism evidence="1 2">
    <name type="scientific">Tetradesmus obliquus</name>
    <name type="common">Green alga</name>
    <name type="synonym">Acutodesmus obliquus</name>
    <dbReference type="NCBI Taxonomy" id="3088"/>
    <lineage>
        <taxon>Eukaryota</taxon>
        <taxon>Viridiplantae</taxon>
        <taxon>Chlorophyta</taxon>
        <taxon>core chlorophytes</taxon>
        <taxon>Chlorophyceae</taxon>
        <taxon>CS clade</taxon>
        <taxon>Sphaeropleales</taxon>
        <taxon>Scenedesmaceae</taxon>
        <taxon>Tetradesmus</taxon>
    </lineage>
</organism>
<name>A0ABY8U769_TETOB</name>
<evidence type="ECO:0000313" key="2">
    <source>
        <dbReference type="Proteomes" id="UP001244341"/>
    </source>
</evidence>
<gene>
    <name evidence="1" type="ORF">OEZ85_014108</name>
</gene>
<keyword evidence="2" id="KW-1185">Reference proteome</keyword>
<accession>A0ABY8U769</accession>
<protein>
    <submittedName>
        <fullName evidence="1">Uncharacterized protein</fullName>
    </submittedName>
</protein>
<proteinExistence type="predicted"/>
<dbReference type="Proteomes" id="UP001244341">
    <property type="component" value="Chromosome 8b"/>
</dbReference>
<reference evidence="1 2" key="1">
    <citation type="submission" date="2023-05" db="EMBL/GenBank/DDBJ databases">
        <title>A 100% complete, gapless, phased diploid assembly of the Scenedesmus obliquus UTEX 3031 genome.</title>
        <authorList>
            <person name="Biondi T.C."/>
            <person name="Hanschen E.R."/>
            <person name="Kwon T."/>
            <person name="Eng W."/>
            <person name="Kruse C.P.S."/>
            <person name="Koehler S.I."/>
            <person name="Kunde Y."/>
            <person name="Gleasner C.D."/>
            <person name="You Mak K.T."/>
            <person name="Polle J."/>
            <person name="Hovde B.T."/>
            <person name="Starkenburg S.R."/>
        </authorList>
    </citation>
    <scope>NUCLEOTIDE SEQUENCE [LARGE SCALE GENOMIC DNA]</scope>
    <source>
        <strain evidence="1 2">DOE0152z</strain>
    </source>
</reference>